<accession>A0A9P8TP38</accession>
<proteinExistence type="predicted"/>
<evidence type="ECO:0000313" key="2">
    <source>
        <dbReference type="Proteomes" id="UP000774326"/>
    </source>
</evidence>
<evidence type="ECO:0000313" key="1">
    <source>
        <dbReference type="EMBL" id="KAH3686733.1"/>
    </source>
</evidence>
<reference evidence="1" key="1">
    <citation type="journal article" date="2021" name="Open Biol.">
        <title>Shared evolutionary footprints suggest mitochondrial oxidative damage underlies multiple complex I losses in fungi.</title>
        <authorList>
            <person name="Schikora-Tamarit M.A."/>
            <person name="Marcet-Houben M."/>
            <person name="Nosek J."/>
            <person name="Gabaldon T."/>
        </authorList>
    </citation>
    <scope>NUCLEOTIDE SEQUENCE</scope>
    <source>
        <strain evidence="1">CBS2887</strain>
    </source>
</reference>
<sequence length="159" mass="17325">NLKLRLIIESRSLSLSQLASPLYCDNPGWIRSWKNDIGGCPSEIEVRSLYVCGDNCIGLAGGGYCCCEGGNGSSFTLVCPILEAEYGMLLFRLVAEKDELVDSVGEADEGEVVDFIEEVDPVEVTEVIGLIERRSVDVMVASKMDSSSLSACKLFFHFL</sequence>
<dbReference type="Proteomes" id="UP000774326">
    <property type="component" value="Unassembled WGS sequence"/>
</dbReference>
<dbReference type="AlphaFoldDB" id="A0A9P8TP38"/>
<comment type="caution">
    <text evidence="1">The sequence shown here is derived from an EMBL/GenBank/DDBJ whole genome shotgun (WGS) entry which is preliminary data.</text>
</comment>
<reference evidence="1" key="2">
    <citation type="submission" date="2021-01" db="EMBL/GenBank/DDBJ databases">
        <authorList>
            <person name="Schikora-Tamarit M.A."/>
        </authorList>
    </citation>
    <scope>NUCLEOTIDE SEQUENCE</scope>
    <source>
        <strain evidence="1">CBS2887</strain>
    </source>
</reference>
<gene>
    <name evidence="1" type="ORF">WICPIJ_002297</name>
</gene>
<feature type="non-terminal residue" evidence="1">
    <location>
        <position position="1"/>
    </location>
</feature>
<name>A0A9P8TP38_WICPI</name>
<organism evidence="1 2">
    <name type="scientific">Wickerhamomyces pijperi</name>
    <name type="common">Yeast</name>
    <name type="synonym">Pichia pijperi</name>
    <dbReference type="NCBI Taxonomy" id="599730"/>
    <lineage>
        <taxon>Eukaryota</taxon>
        <taxon>Fungi</taxon>
        <taxon>Dikarya</taxon>
        <taxon>Ascomycota</taxon>
        <taxon>Saccharomycotina</taxon>
        <taxon>Saccharomycetes</taxon>
        <taxon>Phaffomycetales</taxon>
        <taxon>Wickerhamomycetaceae</taxon>
        <taxon>Wickerhamomyces</taxon>
    </lineage>
</organism>
<keyword evidence="2" id="KW-1185">Reference proteome</keyword>
<dbReference type="EMBL" id="JAEUBG010001229">
    <property type="protein sequence ID" value="KAH3686733.1"/>
    <property type="molecule type" value="Genomic_DNA"/>
</dbReference>
<protein>
    <submittedName>
        <fullName evidence="1">Uncharacterized protein</fullName>
    </submittedName>
</protein>